<protein>
    <submittedName>
        <fullName evidence="4">Ig-like domain-containing protein</fullName>
    </submittedName>
</protein>
<dbReference type="InterPro" id="IPR013783">
    <property type="entry name" value="Ig-like_fold"/>
</dbReference>
<sequence length="580" mass="57342">MKTDLPHSFLPQRARPNRTSRRGLPAFVAAALAGACLLAAAPAGAVDVPIPNGDFSSATNVGTIGGGLIGGSGSDVAIGSSGPWTGSYYGALGLLAPPELSIAQGEGATIGGLLGINVLGLINNGGFFSQTLPVGYEVGKRYTIRARVSVAGVLDLGVLGSGNVGLALRANGTTLASTKTAPPQLITLGTIGVNEYEVTLRHDVIAPVDGNIDVQLLGTPSGLLTASLLAAATYTHVWLDAGAINPVAGSVVAVDGATQSATVGQPFPQPLTVKVTDADGDPVPNVAVQFDAPASGAGAVLSASTVLTGANGVASATATANTVSGGYTISVSVTGVDTPATFSLINTAAEPVAIDAVGPQDAQSTDVATMFAEPLVAKVSDEFGNPVEGAAVTFATPSAGASATLSASEATTDANGLVSVTAMANALPGSYVATASLAGVAEPIEFDLTNTLPGGTTIDQGGGGRQTGEVNSAFRCALEVAVARPDGSPYSGLQVRFEAPATGASSTLSDGTHTGTSLTVVTAPDGKARVQAIANEIEGDYEVIAELVGADGLPPVTFALRNVGSLIHADGFDSPCTPFQ</sequence>
<comment type="caution">
    <text evidence="4">The sequence shown here is derived from an EMBL/GenBank/DDBJ whole genome shotgun (WGS) entry which is preliminary data.</text>
</comment>
<organism evidence="4 5">
    <name type="scientific">Dokdonella ginsengisoli</name>
    <dbReference type="NCBI Taxonomy" id="363846"/>
    <lineage>
        <taxon>Bacteria</taxon>
        <taxon>Pseudomonadati</taxon>
        <taxon>Pseudomonadota</taxon>
        <taxon>Gammaproteobacteria</taxon>
        <taxon>Lysobacterales</taxon>
        <taxon>Rhodanobacteraceae</taxon>
        <taxon>Dokdonella</taxon>
    </lineage>
</organism>
<feature type="signal peptide" evidence="2">
    <location>
        <begin position="1"/>
        <end position="45"/>
    </location>
</feature>
<dbReference type="RefSeq" id="WP_380021254.1">
    <property type="nucleotide sequence ID" value="NZ_JBHSHD010000008.1"/>
</dbReference>
<comment type="similarity">
    <text evidence="1">Belongs to the intimin/invasin family.</text>
</comment>
<dbReference type="Gene3D" id="2.60.40.10">
    <property type="entry name" value="Immunoglobulins"/>
    <property type="match status" value="2"/>
</dbReference>
<dbReference type="EMBL" id="JBHSHD010000008">
    <property type="protein sequence ID" value="MFC4821022.1"/>
    <property type="molecule type" value="Genomic_DNA"/>
</dbReference>
<feature type="domain" description="Big-1" evidence="3">
    <location>
        <begin position="241"/>
        <end position="347"/>
    </location>
</feature>
<evidence type="ECO:0000256" key="1">
    <source>
        <dbReference type="ARBA" id="ARBA00010116"/>
    </source>
</evidence>
<evidence type="ECO:0000256" key="2">
    <source>
        <dbReference type="SAM" id="SignalP"/>
    </source>
</evidence>
<dbReference type="InterPro" id="IPR003344">
    <property type="entry name" value="Big_1_dom"/>
</dbReference>
<keyword evidence="2" id="KW-0732">Signal</keyword>
<proteinExistence type="inferred from homology"/>
<dbReference type="PROSITE" id="PS51127">
    <property type="entry name" value="BIG1"/>
    <property type="match status" value="2"/>
</dbReference>
<evidence type="ECO:0000313" key="5">
    <source>
        <dbReference type="Proteomes" id="UP001595886"/>
    </source>
</evidence>
<dbReference type="SMART" id="SM00634">
    <property type="entry name" value="BID_1"/>
    <property type="match status" value="2"/>
</dbReference>
<feature type="chain" id="PRO_5045102487" evidence="2">
    <location>
        <begin position="46"/>
        <end position="580"/>
    </location>
</feature>
<evidence type="ECO:0000313" key="4">
    <source>
        <dbReference type="EMBL" id="MFC4821022.1"/>
    </source>
</evidence>
<dbReference type="SUPFAM" id="SSF49373">
    <property type="entry name" value="Invasin/intimin cell-adhesion fragments"/>
    <property type="match status" value="2"/>
</dbReference>
<accession>A0ABV9QZV2</accession>
<dbReference type="Pfam" id="PF02369">
    <property type="entry name" value="Big_1"/>
    <property type="match status" value="2"/>
</dbReference>
<name>A0ABV9QZV2_9GAMM</name>
<gene>
    <name evidence="4" type="ORF">ACFO6Q_11845</name>
</gene>
<dbReference type="Proteomes" id="UP001595886">
    <property type="component" value="Unassembled WGS sequence"/>
</dbReference>
<reference evidence="5" key="1">
    <citation type="journal article" date="2019" name="Int. J. Syst. Evol. Microbiol.">
        <title>The Global Catalogue of Microorganisms (GCM) 10K type strain sequencing project: providing services to taxonomists for standard genome sequencing and annotation.</title>
        <authorList>
            <consortium name="The Broad Institute Genomics Platform"/>
            <consortium name="The Broad Institute Genome Sequencing Center for Infectious Disease"/>
            <person name="Wu L."/>
            <person name="Ma J."/>
        </authorList>
    </citation>
    <scope>NUCLEOTIDE SEQUENCE [LARGE SCALE GENOMIC DNA]</scope>
    <source>
        <strain evidence="5">CCUG 30340</strain>
    </source>
</reference>
<feature type="domain" description="Big-1" evidence="3">
    <location>
        <begin position="352"/>
        <end position="447"/>
    </location>
</feature>
<dbReference type="InterPro" id="IPR008964">
    <property type="entry name" value="Invasin/intimin_cell_adhesion"/>
</dbReference>
<keyword evidence="5" id="KW-1185">Reference proteome</keyword>
<evidence type="ECO:0000259" key="3">
    <source>
        <dbReference type="PROSITE" id="PS51127"/>
    </source>
</evidence>